<feature type="repeat" description="HEAT" evidence="3">
    <location>
        <begin position="298"/>
        <end position="334"/>
    </location>
</feature>
<protein>
    <recommendedName>
        <fullName evidence="9">Protein phosphatase PP2A regulatory subunit A</fullName>
    </recommendedName>
</protein>
<dbReference type="STRING" id="133385.A0A2T9YSU3"/>
<dbReference type="InterPro" id="IPR011989">
    <property type="entry name" value="ARM-like"/>
</dbReference>
<evidence type="ECO:0000256" key="3">
    <source>
        <dbReference type="PROSITE-ProRule" id="PRU00103"/>
    </source>
</evidence>
<feature type="repeat" description="HEAT" evidence="3">
    <location>
        <begin position="454"/>
        <end position="492"/>
    </location>
</feature>
<dbReference type="Pfam" id="PF22646">
    <property type="entry name" value="PPP2R1A-like_HEAT"/>
    <property type="match status" value="1"/>
</dbReference>
<evidence type="ECO:0000256" key="1">
    <source>
        <dbReference type="ARBA" id="ARBA00022737"/>
    </source>
</evidence>
<dbReference type="GO" id="GO:0000159">
    <property type="term" value="C:protein phosphatase type 2A complex"/>
    <property type="evidence" value="ECO:0007669"/>
    <property type="project" value="TreeGrafter"/>
</dbReference>
<evidence type="ECO:0000256" key="2">
    <source>
        <dbReference type="ARBA" id="ARBA00038332"/>
    </source>
</evidence>
<name>A0A2T9YSU3_9FUNG</name>
<keyword evidence="8" id="KW-1185">Reference proteome</keyword>
<evidence type="ECO:0000256" key="4">
    <source>
        <dbReference type="SAM" id="MobiDB-lite"/>
    </source>
</evidence>
<reference evidence="7 8" key="1">
    <citation type="journal article" date="2018" name="MBio">
        <title>Comparative Genomics Reveals the Core Gene Toolbox for the Fungus-Insect Symbiosis.</title>
        <authorList>
            <person name="Wang Y."/>
            <person name="Stata M."/>
            <person name="Wang W."/>
            <person name="Stajich J.E."/>
            <person name="White M.M."/>
            <person name="Moncalvo J.M."/>
        </authorList>
    </citation>
    <scope>NUCLEOTIDE SEQUENCE [LARGE SCALE GENOMIC DNA]</scope>
    <source>
        <strain evidence="7 8">SWE-8-4</strain>
    </source>
</reference>
<feature type="compositionally biased region" description="Polar residues" evidence="4">
    <location>
        <begin position="9"/>
        <end position="19"/>
    </location>
</feature>
<keyword evidence="1" id="KW-0677">Repeat</keyword>
<evidence type="ECO:0000259" key="5">
    <source>
        <dbReference type="Pfam" id="PF22646"/>
    </source>
</evidence>
<dbReference type="InterPro" id="IPR000357">
    <property type="entry name" value="HEAT"/>
</dbReference>
<sequence length="885" mass="99051">MVNEPMDTENLQQQASNLSVDAIPESADSAVLATDVEMKEASPPAISPPANPSPELKAPESDIVYPIAVLIDELKHEDLSIRLNAIKSLKTIALALGDQRTRDELIPFLDESIDDEDEVLLVLAKELGMLVPFVGGDEYSHFLLRPLENLASLEELFVRDEAVASINEISQNMTQAQVEEFLIPCIARLSEGDWFASRSSATKLYPKAYAKALPETKQQLLVGFDKLCKDETPMVRRTAATALAEFIKIMLPDDIVEHGLKFFLILFNEDQDSVRLLVIDSLITLADSFNAEQNIKYLADPLLQLCNDKSWRVRFMVGEKLVSVANVIKDSNIQIQLGDVAINLLQDQEAEVRGVVCTQLPGLADILPLDILIDKVLPQLQLLSDDPMQYVRAKVAKNITGLCKKFGSEGTIQHLLPIFLRILKDSFPEVRLNIISQLDEINQVIGVDQLSQSLLPAIFELAEDKQWRIRLAIIEHVPLLASQLGVQFYDEKLSNLSMSWLGDPVYSIRQAATVNLKSLIEIFGDEWACKSVIPKIMAMASHPNYLYRITTVFAITTLAPSISPDVIRDLVLPTIETLMSDPIPNIRFNVAKSIESLAPVLNSSESTAPLIKSKIVPILEKLSEDQDRDVRNFADHAFDIISAMTKQFIAASQNTSIFHQFYPNVPSASSSELSSTRIRKDQTVLCVKTMLATAKFLNAIEVPRYLILNTSYGGSNKKIGCSWTQFSGNINAAIDYVALKIDDEYVLYQHDSRAKATYFMFYNEERAEKCMNTPIYYNGIAVELYQTVPLEEGPHIITIPGTNSINIRFVVEAVNNTFIKNGIIYDFSAYKNKSSGKFHTFGMKFLFKKTIDSFEIPAFLEIENFFLALTYRGCKPVFLQLARIL</sequence>
<evidence type="ECO:0008006" key="9">
    <source>
        <dbReference type="Google" id="ProtNLM"/>
    </source>
</evidence>
<evidence type="ECO:0000313" key="7">
    <source>
        <dbReference type="EMBL" id="PVU95407.1"/>
    </source>
</evidence>
<feature type="repeat" description="HEAT" evidence="3">
    <location>
        <begin position="376"/>
        <end position="414"/>
    </location>
</feature>
<feature type="repeat" description="HEAT" evidence="3">
    <location>
        <begin position="66"/>
        <end position="104"/>
    </location>
</feature>
<dbReference type="PANTHER" id="PTHR10648">
    <property type="entry name" value="SERINE/THREONINE-PROTEIN PHOSPHATASE PP2A 65 KDA REGULATORY SUBUNIT"/>
    <property type="match status" value="1"/>
</dbReference>
<feature type="repeat" description="HEAT" evidence="3">
    <location>
        <begin position="415"/>
        <end position="453"/>
    </location>
</feature>
<dbReference type="InterPro" id="IPR016024">
    <property type="entry name" value="ARM-type_fold"/>
</dbReference>
<evidence type="ECO:0000313" key="8">
    <source>
        <dbReference type="Proteomes" id="UP000245383"/>
    </source>
</evidence>
<organism evidence="7 8">
    <name type="scientific">Smittium simulii</name>
    <dbReference type="NCBI Taxonomy" id="133385"/>
    <lineage>
        <taxon>Eukaryota</taxon>
        <taxon>Fungi</taxon>
        <taxon>Fungi incertae sedis</taxon>
        <taxon>Zoopagomycota</taxon>
        <taxon>Kickxellomycotina</taxon>
        <taxon>Harpellomycetes</taxon>
        <taxon>Harpellales</taxon>
        <taxon>Legeriomycetaceae</taxon>
        <taxon>Smittium</taxon>
    </lineage>
</organism>
<dbReference type="InterPro" id="IPR051023">
    <property type="entry name" value="PP2A_Regulatory_Subunit_A"/>
</dbReference>
<dbReference type="InterPro" id="IPR021133">
    <property type="entry name" value="HEAT_type_2"/>
</dbReference>
<feature type="repeat" description="HEAT" evidence="3">
    <location>
        <begin position="571"/>
        <end position="608"/>
    </location>
</feature>
<dbReference type="PANTHER" id="PTHR10648:SF4">
    <property type="entry name" value="PROTEIN PHOSPHATASE 2 (FORMERLY 2A), REGULATORY SUBUNIT A, BETA ISOFORM-RELATED"/>
    <property type="match status" value="1"/>
</dbReference>
<feature type="domain" description="Phosphatase PP2A regulatory subunit A/Splicing factor 3B subunit 1-like HEAT repeat" evidence="5">
    <location>
        <begin position="341"/>
        <end position="407"/>
    </location>
</feature>
<dbReference type="Pfam" id="PF02985">
    <property type="entry name" value="HEAT"/>
    <property type="match status" value="1"/>
</dbReference>
<feature type="region of interest" description="Disordered" evidence="4">
    <location>
        <begin position="1"/>
        <end position="22"/>
    </location>
</feature>
<dbReference type="Gene3D" id="1.25.10.10">
    <property type="entry name" value="Leucine-rich Repeat Variant"/>
    <property type="match status" value="1"/>
</dbReference>
<dbReference type="OrthoDB" id="340346at2759"/>
<feature type="domain" description="Phosphatase 2A Regulatory Subunit A helical" evidence="6">
    <location>
        <begin position="418"/>
        <end position="561"/>
    </location>
</feature>
<dbReference type="InterPro" id="IPR054573">
    <property type="entry name" value="PP2A/SF3B1-like_HEAT"/>
</dbReference>
<dbReference type="GO" id="GO:0005829">
    <property type="term" value="C:cytosol"/>
    <property type="evidence" value="ECO:0007669"/>
    <property type="project" value="TreeGrafter"/>
</dbReference>
<comment type="similarity">
    <text evidence="2">Belongs to the phosphatase 2A regulatory subunit A family.</text>
</comment>
<dbReference type="PROSITE" id="PS50077">
    <property type="entry name" value="HEAT_REPEAT"/>
    <property type="match status" value="7"/>
</dbReference>
<dbReference type="EMBL" id="MBFR01000057">
    <property type="protein sequence ID" value="PVU95407.1"/>
    <property type="molecule type" value="Genomic_DNA"/>
</dbReference>
<proteinExistence type="inferred from homology"/>
<dbReference type="SUPFAM" id="SSF48371">
    <property type="entry name" value="ARM repeat"/>
    <property type="match status" value="1"/>
</dbReference>
<dbReference type="Proteomes" id="UP000245383">
    <property type="component" value="Unassembled WGS sequence"/>
</dbReference>
<dbReference type="GO" id="GO:0005634">
    <property type="term" value="C:nucleus"/>
    <property type="evidence" value="ECO:0007669"/>
    <property type="project" value="TreeGrafter"/>
</dbReference>
<feature type="repeat" description="HEAT" evidence="3">
    <location>
        <begin position="220"/>
        <end position="258"/>
    </location>
</feature>
<dbReference type="GO" id="GO:0019888">
    <property type="term" value="F:protein phosphatase regulator activity"/>
    <property type="evidence" value="ECO:0007669"/>
    <property type="project" value="TreeGrafter"/>
</dbReference>
<accession>A0A2T9YSU3</accession>
<dbReference type="AlphaFoldDB" id="A0A2T9YSU3"/>
<dbReference type="Pfam" id="PF22956">
    <property type="entry name" value="VPS15-like_hel"/>
    <property type="match status" value="1"/>
</dbReference>
<evidence type="ECO:0000259" key="6">
    <source>
        <dbReference type="Pfam" id="PF22956"/>
    </source>
</evidence>
<comment type="caution">
    <text evidence="7">The sequence shown here is derived from an EMBL/GenBank/DDBJ whole genome shotgun (WGS) entry which is preliminary data.</text>
</comment>
<dbReference type="InterPro" id="IPR055231">
    <property type="entry name" value="2AA_helical"/>
</dbReference>
<gene>
    <name evidence="7" type="ORF">BB561_001839</name>
</gene>